<dbReference type="PROSITE" id="PS50222">
    <property type="entry name" value="EF_HAND_2"/>
    <property type="match status" value="2"/>
</dbReference>
<keyword evidence="2" id="KW-0106">Calcium</keyword>
<dbReference type="InterPro" id="IPR000008">
    <property type="entry name" value="C2_dom"/>
</dbReference>
<evidence type="ECO:0000256" key="2">
    <source>
        <dbReference type="ARBA" id="ARBA00022837"/>
    </source>
</evidence>
<dbReference type="PROSITE" id="PS50004">
    <property type="entry name" value="C2"/>
    <property type="match status" value="1"/>
</dbReference>
<dbReference type="InterPro" id="IPR002048">
    <property type="entry name" value="EF_hand_dom"/>
</dbReference>
<dbReference type="EMBL" id="MPUH01000001">
    <property type="protein sequence ID" value="OMJ96329.1"/>
    <property type="molecule type" value="Genomic_DNA"/>
</dbReference>
<keyword evidence="4" id="KW-0812">Transmembrane</keyword>
<keyword evidence="4" id="KW-0472">Membrane</keyword>
<dbReference type="OrthoDB" id="331948at2759"/>
<dbReference type="PANTHER" id="PTHR45911:SF4">
    <property type="entry name" value="MULTIPLE C2 AND TRANSMEMBRANE DOMAIN-CONTAINING PROTEIN"/>
    <property type="match status" value="1"/>
</dbReference>
<dbReference type="InterPro" id="IPR011992">
    <property type="entry name" value="EF-hand-dom_pair"/>
</dbReference>
<dbReference type="AlphaFoldDB" id="A0A1R2D4Y0"/>
<feature type="transmembrane region" description="Helical" evidence="4">
    <location>
        <begin position="325"/>
        <end position="343"/>
    </location>
</feature>
<evidence type="ECO:0000256" key="4">
    <source>
        <dbReference type="SAM" id="Phobius"/>
    </source>
</evidence>
<comment type="caution">
    <text evidence="7">The sequence shown here is derived from an EMBL/GenBank/DDBJ whole genome shotgun (WGS) entry which is preliminary data.</text>
</comment>
<dbReference type="SUPFAM" id="SSF47473">
    <property type="entry name" value="EF-hand"/>
    <property type="match status" value="1"/>
</dbReference>
<dbReference type="InterPro" id="IPR018247">
    <property type="entry name" value="EF_Hand_1_Ca_BS"/>
</dbReference>
<keyword evidence="4" id="KW-1133">Transmembrane helix</keyword>
<reference evidence="7 8" key="1">
    <citation type="submission" date="2016-11" db="EMBL/GenBank/DDBJ databases">
        <title>The macronuclear genome of Stentor coeruleus: a giant cell with tiny introns.</title>
        <authorList>
            <person name="Slabodnick M."/>
            <person name="Ruby J.G."/>
            <person name="Reiff S.B."/>
            <person name="Swart E.C."/>
            <person name="Gosai S."/>
            <person name="Prabakaran S."/>
            <person name="Witkowska E."/>
            <person name="Larue G.E."/>
            <person name="Fisher S."/>
            <person name="Freeman R.M."/>
            <person name="Gunawardena J."/>
            <person name="Chu W."/>
            <person name="Stover N.A."/>
            <person name="Gregory B.D."/>
            <person name="Nowacki M."/>
            <person name="Derisi J."/>
            <person name="Roy S.W."/>
            <person name="Marshall W.F."/>
            <person name="Sood P."/>
        </authorList>
    </citation>
    <scope>NUCLEOTIDE SEQUENCE [LARGE SCALE GENOMIC DNA]</scope>
    <source>
        <strain evidence="7">WM001</strain>
    </source>
</reference>
<accession>A0A1R2D4Y0</accession>
<dbReference type="PANTHER" id="PTHR45911">
    <property type="entry name" value="C2 DOMAIN-CONTAINING PROTEIN"/>
    <property type="match status" value="1"/>
</dbReference>
<keyword evidence="1" id="KW-0479">Metal-binding</keyword>
<dbReference type="CDD" id="cd00030">
    <property type="entry name" value="C2"/>
    <property type="match status" value="1"/>
</dbReference>
<gene>
    <name evidence="7" type="ORF">SteCoe_65</name>
</gene>
<evidence type="ECO:0008006" key="9">
    <source>
        <dbReference type="Google" id="ProtNLM"/>
    </source>
</evidence>
<organism evidence="7 8">
    <name type="scientific">Stentor coeruleus</name>
    <dbReference type="NCBI Taxonomy" id="5963"/>
    <lineage>
        <taxon>Eukaryota</taxon>
        <taxon>Sar</taxon>
        <taxon>Alveolata</taxon>
        <taxon>Ciliophora</taxon>
        <taxon>Postciliodesmatophora</taxon>
        <taxon>Heterotrichea</taxon>
        <taxon>Heterotrichida</taxon>
        <taxon>Stentoridae</taxon>
        <taxon>Stentor</taxon>
    </lineage>
</organism>
<dbReference type="PROSITE" id="PS00018">
    <property type="entry name" value="EF_HAND_1"/>
    <property type="match status" value="1"/>
</dbReference>
<evidence type="ECO:0000259" key="6">
    <source>
        <dbReference type="PROSITE" id="PS50222"/>
    </source>
</evidence>
<keyword evidence="8" id="KW-1185">Reference proteome</keyword>
<dbReference type="Proteomes" id="UP000187209">
    <property type="component" value="Unassembled WGS sequence"/>
</dbReference>
<dbReference type="SMART" id="SM00239">
    <property type="entry name" value="C2"/>
    <property type="match status" value="1"/>
</dbReference>
<dbReference type="GO" id="GO:0016020">
    <property type="term" value="C:membrane"/>
    <property type="evidence" value="ECO:0007669"/>
    <property type="project" value="TreeGrafter"/>
</dbReference>
<evidence type="ECO:0000313" key="7">
    <source>
        <dbReference type="EMBL" id="OMJ96329.1"/>
    </source>
</evidence>
<protein>
    <recommendedName>
        <fullName evidence="9">C2 domain-containing protein</fullName>
    </recommendedName>
</protein>
<feature type="domain" description="C2" evidence="5">
    <location>
        <begin position="107"/>
        <end position="222"/>
    </location>
</feature>
<evidence type="ECO:0000256" key="1">
    <source>
        <dbReference type="ARBA" id="ARBA00022723"/>
    </source>
</evidence>
<dbReference type="CDD" id="cd00051">
    <property type="entry name" value="EFh"/>
    <property type="match status" value="1"/>
</dbReference>
<feature type="domain" description="EF-hand" evidence="6">
    <location>
        <begin position="49"/>
        <end position="84"/>
    </location>
</feature>
<sequence>MNGYQEVTSGSNRVETLKKLFSEIDINKDQNLSFHEFHEYLSKKSGKEFNQELLGEIFRTIDRDKNSAINFSEFVQGFSKAENLITSQISQVKSRIAENSENYTNAQRNLVEAKAKSMQNIAENNLYIVVKKAEGLKAGGVTGNKAPMVRIICDGNSMDTSPVPNPTNPEWNQSFTFPIVNDNGIIRIEVWDTERNKATNFIGELVIPLQALENQELHEDLLEIKAKNSEKTQGKILISLQWIYDLPLYLDKLIAEYESALKEDKLELDSLEAYMKELLAPIKISQLPEWIKSNQKIEVIEKVVSEKVNNLFEKTLGNSIKWQKMTVISIYLFLGLSLLAMFFREDFFNVRII</sequence>
<evidence type="ECO:0000256" key="3">
    <source>
        <dbReference type="SAM" id="Coils"/>
    </source>
</evidence>
<evidence type="ECO:0000259" key="5">
    <source>
        <dbReference type="PROSITE" id="PS50004"/>
    </source>
</evidence>
<dbReference type="SUPFAM" id="SSF49562">
    <property type="entry name" value="C2 domain (Calcium/lipid-binding domain, CaLB)"/>
    <property type="match status" value="1"/>
</dbReference>
<dbReference type="SMART" id="SM00054">
    <property type="entry name" value="EFh"/>
    <property type="match status" value="2"/>
</dbReference>
<feature type="coiled-coil region" evidence="3">
    <location>
        <begin position="89"/>
        <end position="116"/>
    </location>
</feature>
<dbReference type="Gene3D" id="2.60.40.150">
    <property type="entry name" value="C2 domain"/>
    <property type="match status" value="1"/>
</dbReference>
<keyword evidence="3" id="KW-0175">Coiled coil</keyword>
<dbReference type="Gene3D" id="1.10.238.10">
    <property type="entry name" value="EF-hand"/>
    <property type="match status" value="1"/>
</dbReference>
<proteinExistence type="predicted"/>
<feature type="domain" description="EF-hand" evidence="6">
    <location>
        <begin position="12"/>
        <end position="47"/>
    </location>
</feature>
<name>A0A1R2D4Y0_9CILI</name>
<dbReference type="InterPro" id="IPR035892">
    <property type="entry name" value="C2_domain_sf"/>
</dbReference>
<dbReference type="GO" id="GO:0005509">
    <property type="term" value="F:calcium ion binding"/>
    <property type="evidence" value="ECO:0007669"/>
    <property type="project" value="InterPro"/>
</dbReference>
<evidence type="ECO:0000313" key="8">
    <source>
        <dbReference type="Proteomes" id="UP000187209"/>
    </source>
</evidence>
<dbReference type="Pfam" id="PF13499">
    <property type="entry name" value="EF-hand_7"/>
    <property type="match status" value="1"/>
</dbReference>
<dbReference type="Pfam" id="PF00168">
    <property type="entry name" value="C2"/>
    <property type="match status" value="1"/>
</dbReference>